<protein>
    <submittedName>
        <fullName evidence="1">Uncharacterized protein</fullName>
    </submittedName>
</protein>
<dbReference type="Proteomes" id="UP000887013">
    <property type="component" value="Unassembled WGS sequence"/>
</dbReference>
<name>A0A8X6ME72_NEPPI</name>
<reference evidence="1" key="1">
    <citation type="submission" date="2020-08" db="EMBL/GenBank/DDBJ databases">
        <title>Multicomponent nature underlies the extraordinary mechanical properties of spider dragline silk.</title>
        <authorList>
            <person name="Kono N."/>
            <person name="Nakamura H."/>
            <person name="Mori M."/>
            <person name="Yoshida Y."/>
            <person name="Ohtoshi R."/>
            <person name="Malay A.D."/>
            <person name="Moran D.A.P."/>
            <person name="Tomita M."/>
            <person name="Numata K."/>
            <person name="Arakawa K."/>
        </authorList>
    </citation>
    <scope>NUCLEOTIDE SEQUENCE</scope>
</reference>
<comment type="caution">
    <text evidence="1">The sequence shown here is derived from an EMBL/GenBank/DDBJ whole genome shotgun (WGS) entry which is preliminary data.</text>
</comment>
<dbReference type="EMBL" id="BMAW01044437">
    <property type="protein sequence ID" value="GFS44640.1"/>
    <property type="molecule type" value="Genomic_DNA"/>
</dbReference>
<accession>A0A8X6ME72</accession>
<organism evidence="1 2">
    <name type="scientific">Nephila pilipes</name>
    <name type="common">Giant wood spider</name>
    <name type="synonym">Nephila maculata</name>
    <dbReference type="NCBI Taxonomy" id="299642"/>
    <lineage>
        <taxon>Eukaryota</taxon>
        <taxon>Metazoa</taxon>
        <taxon>Ecdysozoa</taxon>
        <taxon>Arthropoda</taxon>
        <taxon>Chelicerata</taxon>
        <taxon>Arachnida</taxon>
        <taxon>Araneae</taxon>
        <taxon>Araneomorphae</taxon>
        <taxon>Entelegynae</taxon>
        <taxon>Araneoidea</taxon>
        <taxon>Nephilidae</taxon>
        <taxon>Nephila</taxon>
    </lineage>
</organism>
<evidence type="ECO:0000313" key="1">
    <source>
        <dbReference type="EMBL" id="GFS44640.1"/>
    </source>
</evidence>
<gene>
    <name evidence="1" type="ORF">NPIL_498461</name>
</gene>
<evidence type="ECO:0000313" key="2">
    <source>
        <dbReference type="Proteomes" id="UP000887013"/>
    </source>
</evidence>
<proteinExistence type="predicted"/>
<dbReference type="AlphaFoldDB" id="A0A8X6ME72"/>
<keyword evidence="2" id="KW-1185">Reference proteome</keyword>
<sequence length="69" mass="7911">MDRRRVSIWTGVKRGVERAAAVPDSRLSGIVFSHPRRFVCIPTQGSWQPVWLQDRENDVLMSFRVDQGG</sequence>